<proteinExistence type="predicted"/>
<feature type="non-terminal residue" evidence="1">
    <location>
        <position position="1"/>
    </location>
</feature>
<comment type="caution">
    <text evidence="1">The sequence shown here is derived from an EMBL/GenBank/DDBJ whole genome shotgun (WGS) entry which is preliminary data.</text>
</comment>
<protein>
    <submittedName>
        <fullName evidence="1">Uncharacterized protein</fullName>
    </submittedName>
</protein>
<sequence length="57" mass="6158">GMVEADAIGAKQAFQDKNAFRYPAYFGRILDTQCGALWKSIGSSFGGCIGSPKHFSR</sequence>
<dbReference type="AlphaFoldDB" id="A0A392UE38"/>
<accession>A0A392UE38</accession>
<dbReference type="EMBL" id="LXQA010789734">
    <property type="protein sequence ID" value="MCI71107.1"/>
    <property type="molecule type" value="Genomic_DNA"/>
</dbReference>
<evidence type="ECO:0000313" key="2">
    <source>
        <dbReference type="Proteomes" id="UP000265520"/>
    </source>
</evidence>
<reference evidence="1 2" key="1">
    <citation type="journal article" date="2018" name="Front. Plant Sci.">
        <title>Red Clover (Trifolium pratense) and Zigzag Clover (T. medium) - A Picture of Genomic Similarities and Differences.</title>
        <authorList>
            <person name="Dluhosova J."/>
            <person name="Istvanek J."/>
            <person name="Nedelnik J."/>
            <person name="Repkova J."/>
        </authorList>
    </citation>
    <scope>NUCLEOTIDE SEQUENCE [LARGE SCALE GENOMIC DNA]</scope>
    <source>
        <strain evidence="2">cv. 10/8</strain>
        <tissue evidence="1">Leaf</tissue>
    </source>
</reference>
<name>A0A392UE38_9FABA</name>
<organism evidence="1 2">
    <name type="scientific">Trifolium medium</name>
    <dbReference type="NCBI Taxonomy" id="97028"/>
    <lineage>
        <taxon>Eukaryota</taxon>
        <taxon>Viridiplantae</taxon>
        <taxon>Streptophyta</taxon>
        <taxon>Embryophyta</taxon>
        <taxon>Tracheophyta</taxon>
        <taxon>Spermatophyta</taxon>
        <taxon>Magnoliopsida</taxon>
        <taxon>eudicotyledons</taxon>
        <taxon>Gunneridae</taxon>
        <taxon>Pentapetalae</taxon>
        <taxon>rosids</taxon>
        <taxon>fabids</taxon>
        <taxon>Fabales</taxon>
        <taxon>Fabaceae</taxon>
        <taxon>Papilionoideae</taxon>
        <taxon>50 kb inversion clade</taxon>
        <taxon>NPAAA clade</taxon>
        <taxon>Hologalegina</taxon>
        <taxon>IRL clade</taxon>
        <taxon>Trifolieae</taxon>
        <taxon>Trifolium</taxon>
    </lineage>
</organism>
<dbReference type="Proteomes" id="UP000265520">
    <property type="component" value="Unassembled WGS sequence"/>
</dbReference>
<evidence type="ECO:0000313" key="1">
    <source>
        <dbReference type="EMBL" id="MCI71107.1"/>
    </source>
</evidence>
<keyword evidence="2" id="KW-1185">Reference proteome</keyword>